<organism evidence="1 2">
    <name type="scientific">Catharanthus roseus</name>
    <name type="common">Madagascar periwinkle</name>
    <name type="synonym">Vinca rosea</name>
    <dbReference type="NCBI Taxonomy" id="4058"/>
    <lineage>
        <taxon>Eukaryota</taxon>
        <taxon>Viridiplantae</taxon>
        <taxon>Streptophyta</taxon>
        <taxon>Embryophyta</taxon>
        <taxon>Tracheophyta</taxon>
        <taxon>Spermatophyta</taxon>
        <taxon>Magnoliopsida</taxon>
        <taxon>eudicotyledons</taxon>
        <taxon>Gunneridae</taxon>
        <taxon>Pentapetalae</taxon>
        <taxon>asterids</taxon>
        <taxon>lamiids</taxon>
        <taxon>Gentianales</taxon>
        <taxon>Apocynaceae</taxon>
        <taxon>Rauvolfioideae</taxon>
        <taxon>Vinceae</taxon>
        <taxon>Catharanthinae</taxon>
        <taxon>Catharanthus</taxon>
    </lineage>
</organism>
<keyword evidence="2" id="KW-1185">Reference proteome</keyword>
<dbReference type="EMBL" id="CM044703">
    <property type="protein sequence ID" value="KAI5673418.1"/>
    <property type="molecule type" value="Genomic_DNA"/>
</dbReference>
<evidence type="ECO:0000313" key="2">
    <source>
        <dbReference type="Proteomes" id="UP001060085"/>
    </source>
</evidence>
<dbReference type="Proteomes" id="UP001060085">
    <property type="component" value="Linkage Group LG03"/>
</dbReference>
<name>A0ACC0BLC9_CATRO</name>
<comment type="caution">
    <text evidence="1">The sequence shown here is derived from an EMBL/GenBank/DDBJ whole genome shotgun (WGS) entry which is preliminary data.</text>
</comment>
<proteinExistence type="predicted"/>
<reference evidence="2" key="1">
    <citation type="journal article" date="2023" name="Nat. Plants">
        <title>Single-cell RNA sequencing provides a high-resolution roadmap for understanding the multicellular compartmentation of specialized metabolism.</title>
        <authorList>
            <person name="Sun S."/>
            <person name="Shen X."/>
            <person name="Li Y."/>
            <person name="Li Y."/>
            <person name="Wang S."/>
            <person name="Li R."/>
            <person name="Zhang H."/>
            <person name="Shen G."/>
            <person name="Guo B."/>
            <person name="Wei J."/>
            <person name="Xu J."/>
            <person name="St-Pierre B."/>
            <person name="Chen S."/>
            <person name="Sun C."/>
        </authorList>
    </citation>
    <scope>NUCLEOTIDE SEQUENCE [LARGE SCALE GENOMIC DNA]</scope>
</reference>
<gene>
    <name evidence="1" type="ORF">M9H77_13782</name>
</gene>
<accession>A0ACC0BLC9</accession>
<protein>
    <submittedName>
        <fullName evidence="1">Uncharacterized protein</fullName>
    </submittedName>
</protein>
<sequence length="138" mass="15544">MCMYVYANVYSEVLGQSPADGEISGELQGHFWVQLERKDEIKHCNRSRPPFSRSSRDRGTPPGRSSRSGWRGRSRPSSGRGTTRQQQQLTQRGRSADAWANIATTDQRRGTPFVVGIETFSRAKSSINNIPNLSSEQW</sequence>
<evidence type="ECO:0000313" key="1">
    <source>
        <dbReference type="EMBL" id="KAI5673418.1"/>
    </source>
</evidence>